<organism evidence="2">
    <name type="scientific">Chloropicon roscoffensis</name>
    <dbReference type="NCBI Taxonomy" id="1461544"/>
    <lineage>
        <taxon>Eukaryota</taxon>
        <taxon>Viridiplantae</taxon>
        <taxon>Chlorophyta</taxon>
        <taxon>Chloropicophyceae</taxon>
        <taxon>Chloropicales</taxon>
        <taxon>Chloropicaceae</taxon>
        <taxon>Chloropicon</taxon>
    </lineage>
</organism>
<accession>A0A7S2T906</accession>
<dbReference type="EMBL" id="HBHM01002289">
    <property type="protein sequence ID" value="CAD9722529.1"/>
    <property type="molecule type" value="Transcribed_RNA"/>
</dbReference>
<name>A0A7S2T906_9CHLO</name>
<proteinExistence type="predicted"/>
<dbReference type="AlphaFoldDB" id="A0A7S2T906"/>
<protein>
    <submittedName>
        <fullName evidence="2">Uncharacterized protein</fullName>
    </submittedName>
</protein>
<evidence type="ECO:0000313" key="2">
    <source>
        <dbReference type="EMBL" id="CAD9722529.1"/>
    </source>
</evidence>
<evidence type="ECO:0000256" key="1">
    <source>
        <dbReference type="SAM" id="MobiDB-lite"/>
    </source>
</evidence>
<reference evidence="2" key="1">
    <citation type="submission" date="2021-01" db="EMBL/GenBank/DDBJ databases">
        <authorList>
            <person name="Corre E."/>
            <person name="Pelletier E."/>
            <person name="Niang G."/>
            <person name="Scheremetjew M."/>
            <person name="Finn R."/>
            <person name="Kale V."/>
            <person name="Holt S."/>
            <person name="Cochrane G."/>
            <person name="Meng A."/>
            <person name="Brown T."/>
            <person name="Cohen L."/>
        </authorList>
    </citation>
    <scope>NUCLEOTIDE SEQUENCE</scope>
    <source>
        <strain evidence="2">RCC2335</strain>
    </source>
</reference>
<gene>
    <name evidence="2" type="ORF">CROS1312_LOCUS1797</name>
</gene>
<feature type="region of interest" description="Disordered" evidence="1">
    <location>
        <begin position="56"/>
        <end position="76"/>
    </location>
</feature>
<sequence>MQANHKDPNEKIYNLSDYKDWANKDLSVDECVALMTLEATKCDFLCGVCHSLDPNSNSANRVRNPEELPGGKSTGTTEQIQQYHAKRKATFRFPKQQFVDDVKIQRGRCLHCGLQVTAKNVVAFHFDHKDRRTKMKGKGTLAGVNGGVSGLVHNVSKEASLEKIEHILVAEIDKCNLLCANCHHRKTHYGLKIKKSSS</sequence>